<gene>
    <name evidence="1" type="ORF">QAD02_001154</name>
</gene>
<protein>
    <submittedName>
        <fullName evidence="1">Uncharacterized protein</fullName>
    </submittedName>
</protein>
<evidence type="ECO:0000313" key="2">
    <source>
        <dbReference type="Proteomes" id="UP001239111"/>
    </source>
</evidence>
<comment type="caution">
    <text evidence="1">The sequence shown here is derived from an EMBL/GenBank/DDBJ whole genome shotgun (WGS) entry which is preliminary data.</text>
</comment>
<accession>A0ACC2NFD3</accession>
<dbReference type="EMBL" id="CM056743">
    <property type="protein sequence ID" value="KAJ8669895.1"/>
    <property type="molecule type" value="Genomic_DNA"/>
</dbReference>
<sequence>MTYSELASSRSENSTGSEYNLKKLHKNRAAKYAKFGPLVREEIVPGEPIVWVFRPEDIAEVFKADLGRWPERRSHKALLKYRLDRRNLYNTGGLIPTNGPDWWRIRKEFQKDLSKPQNVVNYVSDTDEMARRFVEICKTRVTADTLPYLSRIFFQLTCLVAFDFKIDCFSEEELRSGSMSSKLIDAALDTNDVLLSLDNGPRLWRFFDTPKYRKLCRAQLCMEQCNVMGCDMLLAGIDTTSYTSAFALHHLAKNPETQEKLHHEAVKLVPQDGEVTAEILKEAVYTKAVIKETLRLNPVAVGIGRILQVDVALSGYRVPKGTNVVTQNQVSCRLPEYFDNPNSFIPERWLRENSKNEKSTIHPYLVLPFGHGPRSCIARRLAEQHMQILLLRLCRHLRFTWIGGKLDVISSPINKPDAPIALKFQHRA</sequence>
<evidence type="ECO:0000313" key="1">
    <source>
        <dbReference type="EMBL" id="KAJ8669895.1"/>
    </source>
</evidence>
<proteinExistence type="predicted"/>
<dbReference type="Proteomes" id="UP001239111">
    <property type="component" value="Chromosome 3"/>
</dbReference>
<keyword evidence="2" id="KW-1185">Reference proteome</keyword>
<reference evidence="1" key="1">
    <citation type="submission" date="2023-04" db="EMBL/GenBank/DDBJ databases">
        <title>A chromosome-level genome assembly of the parasitoid wasp Eretmocerus hayati.</title>
        <authorList>
            <person name="Zhong Y."/>
            <person name="Liu S."/>
            <person name="Liu Y."/>
        </authorList>
    </citation>
    <scope>NUCLEOTIDE SEQUENCE</scope>
    <source>
        <strain evidence="1">ZJU_SS_LIU_2023</strain>
    </source>
</reference>
<organism evidence="1 2">
    <name type="scientific">Eretmocerus hayati</name>
    <dbReference type="NCBI Taxonomy" id="131215"/>
    <lineage>
        <taxon>Eukaryota</taxon>
        <taxon>Metazoa</taxon>
        <taxon>Ecdysozoa</taxon>
        <taxon>Arthropoda</taxon>
        <taxon>Hexapoda</taxon>
        <taxon>Insecta</taxon>
        <taxon>Pterygota</taxon>
        <taxon>Neoptera</taxon>
        <taxon>Endopterygota</taxon>
        <taxon>Hymenoptera</taxon>
        <taxon>Apocrita</taxon>
        <taxon>Proctotrupomorpha</taxon>
        <taxon>Chalcidoidea</taxon>
        <taxon>Aphelinidae</taxon>
        <taxon>Aphelininae</taxon>
        <taxon>Eretmocerus</taxon>
    </lineage>
</organism>
<name>A0ACC2NFD3_9HYME</name>